<evidence type="ECO:0000259" key="2">
    <source>
        <dbReference type="Pfam" id="PF20349"/>
    </source>
</evidence>
<dbReference type="Proteomes" id="UP001143304">
    <property type="component" value="Unassembled WGS sequence"/>
</dbReference>
<dbReference type="RefSeq" id="WP_279249315.1">
    <property type="nucleotide sequence ID" value="NZ_SHNO01000001.1"/>
</dbReference>
<feature type="transmembrane region" description="Helical" evidence="1">
    <location>
        <begin position="72"/>
        <end position="96"/>
    </location>
</feature>
<feature type="transmembrane region" description="Helical" evidence="1">
    <location>
        <begin position="142"/>
        <end position="164"/>
    </location>
</feature>
<dbReference type="InterPro" id="IPR046586">
    <property type="entry name" value="DUF6644"/>
</dbReference>
<gene>
    <name evidence="3" type="ORF">EYC82_09575</name>
</gene>
<feature type="domain" description="DUF6644" evidence="2">
    <location>
        <begin position="33"/>
        <end position="165"/>
    </location>
</feature>
<evidence type="ECO:0000256" key="1">
    <source>
        <dbReference type="SAM" id="Phobius"/>
    </source>
</evidence>
<feature type="transmembrane region" description="Helical" evidence="1">
    <location>
        <begin position="38"/>
        <end position="60"/>
    </location>
</feature>
<keyword evidence="1" id="KW-0472">Membrane</keyword>
<dbReference type="Pfam" id="PF20349">
    <property type="entry name" value="DUF6644"/>
    <property type="match status" value="1"/>
</dbReference>
<accession>A0ABT3T5P4</accession>
<keyword evidence="1" id="KW-0812">Transmembrane</keyword>
<organism evidence="3 4">
    <name type="scientific">Candidatus Marimicrobium litorale</name>
    <dbReference type="NCBI Taxonomy" id="2518991"/>
    <lineage>
        <taxon>Bacteria</taxon>
        <taxon>Pseudomonadati</taxon>
        <taxon>Pseudomonadota</taxon>
        <taxon>Gammaproteobacteria</taxon>
        <taxon>Cellvibrionales</taxon>
        <taxon>Halieaceae</taxon>
        <taxon>Marimicrobium</taxon>
    </lineage>
</organism>
<reference evidence="3" key="1">
    <citation type="submission" date="2019-02" db="EMBL/GenBank/DDBJ databases">
        <authorList>
            <person name="Li S.-H."/>
        </authorList>
    </citation>
    <scope>NUCLEOTIDE SEQUENCE</scope>
    <source>
        <strain evidence="3">IMCC11814</strain>
    </source>
</reference>
<evidence type="ECO:0000313" key="4">
    <source>
        <dbReference type="Proteomes" id="UP001143304"/>
    </source>
</evidence>
<keyword evidence="1" id="KW-1133">Transmembrane helix</keyword>
<dbReference type="EMBL" id="SHNO01000001">
    <property type="protein sequence ID" value="MCX2977602.1"/>
    <property type="molecule type" value="Genomic_DNA"/>
</dbReference>
<proteinExistence type="predicted"/>
<protein>
    <recommendedName>
        <fullName evidence="2">DUF6644 domain-containing protein</fullName>
    </recommendedName>
</protein>
<evidence type="ECO:0000313" key="3">
    <source>
        <dbReference type="EMBL" id="MCX2977602.1"/>
    </source>
</evidence>
<name>A0ABT3T5P4_9GAMM</name>
<sequence>MSVNQMIYDFAVWLDTHSQSTALHESFYMYNWIESTHVLALMISLGMLFLIDLRMLGLALPDIAASTLAQRLSLPMLVGFGVMIVTGLMLFYAIPVRTSQSLWFRIKIVLLIAAAINAWLFHRRMRAAGTDWDTMRKAPRPLRWGAGLSLLFWALIVICGRLIAYDWFDCRTSPIEPIASVAGCLIDQAQF</sequence>
<feature type="transmembrane region" description="Helical" evidence="1">
    <location>
        <begin position="102"/>
        <end position="121"/>
    </location>
</feature>
<keyword evidence="4" id="KW-1185">Reference proteome</keyword>
<comment type="caution">
    <text evidence="3">The sequence shown here is derived from an EMBL/GenBank/DDBJ whole genome shotgun (WGS) entry which is preliminary data.</text>
</comment>